<gene>
    <name evidence="1" type="ORF">Cboi01_000172000</name>
</gene>
<evidence type="ECO:0000313" key="2">
    <source>
        <dbReference type="Proteomes" id="UP001165101"/>
    </source>
</evidence>
<dbReference type="EMBL" id="BSXV01000680">
    <property type="protein sequence ID" value="GME90155.1"/>
    <property type="molecule type" value="Genomic_DNA"/>
</dbReference>
<organism evidence="1 2">
    <name type="scientific">Candida boidinii</name>
    <name type="common">Yeast</name>
    <dbReference type="NCBI Taxonomy" id="5477"/>
    <lineage>
        <taxon>Eukaryota</taxon>
        <taxon>Fungi</taxon>
        <taxon>Dikarya</taxon>
        <taxon>Ascomycota</taxon>
        <taxon>Saccharomycotina</taxon>
        <taxon>Pichiomycetes</taxon>
        <taxon>Pichiales</taxon>
        <taxon>Pichiaceae</taxon>
        <taxon>Ogataea</taxon>
        <taxon>Ogataea/Candida clade</taxon>
    </lineage>
</organism>
<evidence type="ECO:0000313" key="1">
    <source>
        <dbReference type="EMBL" id="GME90155.1"/>
    </source>
</evidence>
<protein>
    <submittedName>
        <fullName evidence="1">Unnamed protein product</fullName>
    </submittedName>
</protein>
<dbReference type="Proteomes" id="UP001165101">
    <property type="component" value="Unassembled WGS sequence"/>
</dbReference>
<proteinExistence type="predicted"/>
<comment type="caution">
    <text evidence="1">The sequence shown here is derived from an EMBL/GenBank/DDBJ whole genome shotgun (WGS) entry which is preliminary data.</text>
</comment>
<name>A0ACB5TMA0_CANBO</name>
<keyword evidence="2" id="KW-1185">Reference proteome</keyword>
<reference evidence="1" key="1">
    <citation type="submission" date="2023-04" db="EMBL/GenBank/DDBJ databases">
        <title>Candida boidinii NBRC 1967.</title>
        <authorList>
            <person name="Ichikawa N."/>
            <person name="Sato H."/>
            <person name="Tonouchi N."/>
        </authorList>
    </citation>
    <scope>NUCLEOTIDE SEQUENCE</scope>
    <source>
        <strain evidence="1">NBRC 1967</strain>
    </source>
</reference>
<sequence length="177" mass="20511">MARREATNSESESNTGSNTHHSTNSRASTKARHQAMLQQQKEFLAKYIHANGPDDLPKRDPMDFNNWSEEDLRRYRDTFLTSPGVAAPDIKTFQGYLVESQLGQQSESYIQNEVTKAKVENNQASISDVRTRNDLRKIVEEHFNNTLIAKESETITNFLYKVKNEDKVFRMYFDKKN</sequence>
<accession>A0ACB5TMA0</accession>